<gene>
    <name evidence="1" type="ORF">F383_37953</name>
</gene>
<organism evidence="1 2">
    <name type="scientific">Gossypium arboreum</name>
    <name type="common">Tree cotton</name>
    <name type="synonym">Gossypium nanking</name>
    <dbReference type="NCBI Taxonomy" id="29729"/>
    <lineage>
        <taxon>Eukaryota</taxon>
        <taxon>Viridiplantae</taxon>
        <taxon>Streptophyta</taxon>
        <taxon>Embryophyta</taxon>
        <taxon>Tracheophyta</taxon>
        <taxon>Spermatophyta</taxon>
        <taxon>Magnoliopsida</taxon>
        <taxon>eudicotyledons</taxon>
        <taxon>Gunneridae</taxon>
        <taxon>Pentapetalae</taxon>
        <taxon>rosids</taxon>
        <taxon>malvids</taxon>
        <taxon>Malvales</taxon>
        <taxon>Malvaceae</taxon>
        <taxon>Malvoideae</taxon>
        <taxon>Gossypium</taxon>
    </lineage>
</organism>
<dbReference type="EMBL" id="JRRC01045254">
    <property type="protein sequence ID" value="KHF98603.1"/>
    <property type="molecule type" value="Genomic_DNA"/>
</dbReference>
<comment type="caution">
    <text evidence="1">The sequence shown here is derived from an EMBL/GenBank/DDBJ whole genome shotgun (WGS) entry which is preliminary data.</text>
</comment>
<accession>A0A0B0MGN2</accession>
<sequence>MLVWVGRWLRVLGARINSSLLLGNFQP</sequence>
<evidence type="ECO:0000313" key="1">
    <source>
        <dbReference type="EMBL" id="KHF98603.1"/>
    </source>
</evidence>
<proteinExistence type="predicted"/>
<protein>
    <submittedName>
        <fullName evidence="1">Uncharacterized protein</fullName>
    </submittedName>
</protein>
<name>A0A0B0MGN2_GOSAR</name>
<dbReference type="Proteomes" id="UP000032142">
    <property type="component" value="Unassembled WGS sequence"/>
</dbReference>
<evidence type="ECO:0000313" key="2">
    <source>
        <dbReference type="Proteomes" id="UP000032142"/>
    </source>
</evidence>
<reference evidence="2" key="1">
    <citation type="submission" date="2014-09" db="EMBL/GenBank/DDBJ databases">
        <authorList>
            <person name="Mudge J."/>
            <person name="Ramaraj T."/>
            <person name="Lindquist I.E."/>
            <person name="Bharti A.K."/>
            <person name="Sundararajan A."/>
            <person name="Cameron C.T."/>
            <person name="Woodward J.E."/>
            <person name="May G.D."/>
            <person name="Brubaker C."/>
            <person name="Broadhvest J."/>
            <person name="Wilkins T.A."/>
        </authorList>
    </citation>
    <scope>NUCLEOTIDE SEQUENCE</scope>
    <source>
        <strain evidence="2">cv. AKA8401</strain>
    </source>
</reference>
<dbReference type="AlphaFoldDB" id="A0A0B0MGN2"/>
<keyword evidence="2" id="KW-1185">Reference proteome</keyword>